<dbReference type="EMBL" id="UZAE01012951">
    <property type="protein sequence ID" value="VDO07523.1"/>
    <property type="molecule type" value="Genomic_DNA"/>
</dbReference>
<evidence type="ECO:0000313" key="5">
    <source>
        <dbReference type="WBParaSite" id="HNAJ_0001025401-mRNA-1"/>
    </source>
</evidence>
<gene>
    <name evidence="3" type="ORF">HNAJ_LOCUS10249</name>
</gene>
<feature type="compositionally biased region" description="Pro residues" evidence="1">
    <location>
        <begin position="30"/>
        <end position="42"/>
    </location>
</feature>
<reference evidence="5" key="1">
    <citation type="submission" date="2017-02" db="UniProtKB">
        <authorList>
            <consortium name="WormBaseParasite"/>
        </authorList>
    </citation>
    <scope>IDENTIFICATION</scope>
</reference>
<proteinExistence type="predicted"/>
<dbReference type="AlphaFoldDB" id="A0A0R3TRN0"/>
<dbReference type="WBParaSite" id="HNAJ_0001025401-mRNA-1">
    <property type="protein sequence ID" value="HNAJ_0001025401-mRNA-1"/>
    <property type="gene ID" value="HNAJ_0001025401"/>
</dbReference>
<accession>A0A0R3TRN0</accession>
<evidence type="ECO:0000256" key="2">
    <source>
        <dbReference type="SAM" id="SignalP"/>
    </source>
</evidence>
<feature type="region of interest" description="Disordered" evidence="1">
    <location>
        <begin position="20"/>
        <end position="51"/>
    </location>
</feature>
<keyword evidence="4" id="KW-1185">Reference proteome</keyword>
<feature type="chain" id="PRO_5043132024" evidence="2">
    <location>
        <begin position="23"/>
        <end position="75"/>
    </location>
</feature>
<keyword evidence="2" id="KW-0732">Signal</keyword>
<organism evidence="5">
    <name type="scientific">Rodentolepis nana</name>
    <name type="common">Dwarf tapeworm</name>
    <name type="synonym">Hymenolepis nana</name>
    <dbReference type="NCBI Taxonomy" id="102285"/>
    <lineage>
        <taxon>Eukaryota</taxon>
        <taxon>Metazoa</taxon>
        <taxon>Spiralia</taxon>
        <taxon>Lophotrochozoa</taxon>
        <taxon>Platyhelminthes</taxon>
        <taxon>Cestoda</taxon>
        <taxon>Eucestoda</taxon>
        <taxon>Cyclophyllidea</taxon>
        <taxon>Hymenolepididae</taxon>
        <taxon>Rodentolepis</taxon>
    </lineage>
</organism>
<evidence type="ECO:0000313" key="4">
    <source>
        <dbReference type="Proteomes" id="UP000278807"/>
    </source>
</evidence>
<protein>
    <submittedName>
        <fullName evidence="5">Secreted protein</fullName>
    </submittedName>
</protein>
<evidence type="ECO:0000256" key="1">
    <source>
        <dbReference type="SAM" id="MobiDB-lite"/>
    </source>
</evidence>
<reference evidence="3 4" key="2">
    <citation type="submission" date="2018-11" db="EMBL/GenBank/DDBJ databases">
        <authorList>
            <consortium name="Pathogen Informatics"/>
        </authorList>
    </citation>
    <scope>NUCLEOTIDE SEQUENCE [LARGE SCALE GENOMIC DNA]</scope>
</reference>
<sequence>MMTGRASLILLFPIETTPQAGGIEETAPPAVTPPQLPPPPPSGILTTFNPSPKAETLPYCRSLLLNENSPVQVHN</sequence>
<dbReference type="Proteomes" id="UP000278807">
    <property type="component" value="Unassembled WGS sequence"/>
</dbReference>
<evidence type="ECO:0000313" key="3">
    <source>
        <dbReference type="EMBL" id="VDO07523.1"/>
    </source>
</evidence>
<name>A0A0R3TRN0_RODNA</name>
<feature type="signal peptide" evidence="2">
    <location>
        <begin position="1"/>
        <end position="22"/>
    </location>
</feature>